<dbReference type="Proteomes" id="UP000663870">
    <property type="component" value="Unassembled WGS sequence"/>
</dbReference>
<dbReference type="Gene3D" id="1.20.5.110">
    <property type="match status" value="1"/>
</dbReference>
<dbReference type="InterPro" id="IPR019103">
    <property type="entry name" value="Peptidase_aspartic_DDI1-type"/>
</dbReference>
<dbReference type="GO" id="GO:0005634">
    <property type="term" value="C:nucleus"/>
    <property type="evidence" value="ECO:0007669"/>
    <property type="project" value="TreeGrafter"/>
</dbReference>
<feature type="region of interest" description="Disordered" evidence="13">
    <location>
        <begin position="1194"/>
        <end position="1229"/>
    </location>
</feature>
<evidence type="ECO:0000313" key="18">
    <source>
        <dbReference type="EMBL" id="CAF0895094.1"/>
    </source>
</evidence>
<dbReference type="Gene3D" id="2.130.10.10">
    <property type="entry name" value="YVTN repeat-like/Quinoprotein amine dehydrogenase"/>
    <property type="match status" value="2"/>
</dbReference>
<keyword evidence="7" id="KW-0677">Repeat</keyword>
<feature type="compositionally biased region" description="Basic and acidic residues" evidence="13">
    <location>
        <begin position="178"/>
        <end position="188"/>
    </location>
</feature>
<dbReference type="SUPFAM" id="SSF54236">
    <property type="entry name" value="Ubiquitin-like"/>
    <property type="match status" value="1"/>
</dbReference>
<feature type="region of interest" description="Disordered" evidence="13">
    <location>
        <begin position="177"/>
        <end position="212"/>
    </location>
</feature>
<dbReference type="Gene3D" id="1.10.8.10">
    <property type="entry name" value="DNA helicase RuvA subunit, C-terminal domain"/>
    <property type="match status" value="1"/>
</dbReference>
<evidence type="ECO:0000256" key="13">
    <source>
        <dbReference type="SAM" id="MobiDB-lite"/>
    </source>
</evidence>
<feature type="region of interest" description="Disordered" evidence="13">
    <location>
        <begin position="737"/>
        <end position="764"/>
    </location>
</feature>
<proteinExistence type="inferred from homology"/>
<dbReference type="GO" id="GO:0006508">
    <property type="term" value="P:proteolysis"/>
    <property type="evidence" value="ECO:0007669"/>
    <property type="project" value="UniProtKB-KW"/>
</dbReference>
<protein>
    <recommendedName>
        <fullName evidence="20">DNA damage-inducible protein 1</fullName>
    </recommendedName>
</protein>
<dbReference type="Pfam" id="PF00240">
    <property type="entry name" value="ubiquitin"/>
    <property type="match status" value="1"/>
</dbReference>
<dbReference type="PANTHER" id="PTHR16017">
    <property type="entry name" value="GASTRULATION DEFECTIVE PROTEIN 1-RELATED"/>
    <property type="match status" value="1"/>
</dbReference>
<dbReference type="CDD" id="cd05479">
    <property type="entry name" value="RP_DDI"/>
    <property type="match status" value="1"/>
</dbReference>
<dbReference type="Pfam" id="PF09668">
    <property type="entry name" value="Asp_protease"/>
    <property type="match status" value="1"/>
</dbReference>
<dbReference type="GO" id="GO:0005737">
    <property type="term" value="C:cytoplasm"/>
    <property type="evidence" value="ECO:0007669"/>
    <property type="project" value="UniProtKB-SubCell"/>
</dbReference>
<dbReference type="PROSITE" id="PS50082">
    <property type="entry name" value="WD_REPEATS_2"/>
    <property type="match status" value="1"/>
</dbReference>
<keyword evidence="3" id="KW-0813">Transport</keyword>
<keyword evidence="14" id="KW-0812">Transmembrane</keyword>
<dbReference type="InterPro" id="IPR015943">
    <property type="entry name" value="WD40/YVTN_repeat-like_dom_sf"/>
</dbReference>
<evidence type="ECO:0000256" key="7">
    <source>
        <dbReference type="ARBA" id="ARBA00022737"/>
    </source>
</evidence>
<feature type="compositionally biased region" description="Basic and acidic residues" evidence="13">
    <location>
        <begin position="744"/>
        <end position="761"/>
    </location>
</feature>
<dbReference type="InterPro" id="IPR009060">
    <property type="entry name" value="UBA-like_sf"/>
</dbReference>
<keyword evidence="8" id="KW-0064">Aspartyl protease</keyword>
<evidence type="ECO:0000259" key="15">
    <source>
        <dbReference type="PROSITE" id="PS50030"/>
    </source>
</evidence>
<keyword evidence="14" id="KW-1133">Transmembrane helix</keyword>
<dbReference type="EMBL" id="CAJNOL010000159">
    <property type="protein sequence ID" value="CAF0895094.1"/>
    <property type="molecule type" value="Genomic_DNA"/>
</dbReference>
<dbReference type="SMART" id="SM00213">
    <property type="entry name" value="UBQ"/>
    <property type="match status" value="1"/>
</dbReference>
<feature type="domain" description="Peptidase A2" evidence="17">
    <location>
        <begin position="1052"/>
        <end position="1131"/>
    </location>
</feature>
<dbReference type="Pfam" id="PF24669">
    <property type="entry name" value="Ddi2_HDD"/>
    <property type="match status" value="1"/>
</dbReference>
<keyword evidence="4" id="KW-0963">Cytoplasm</keyword>
<dbReference type="SUPFAM" id="SSF50630">
    <property type="entry name" value="Acid proteases"/>
    <property type="match status" value="1"/>
</dbReference>
<evidence type="ECO:0000256" key="5">
    <source>
        <dbReference type="ARBA" id="ARBA00022574"/>
    </source>
</evidence>
<dbReference type="InterPro" id="IPR036322">
    <property type="entry name" value="WD40_repeat_dom_sf"/>
</dbReference>
<gene>
    <name evidence="18" type="ORF">JXQ802_LOCUS8862</name>
</gene>
<evidence type="ECO:0000256" key="6">
    <source>
        <dbReference type="ARBA" id="ARBA00022670"/>
    </source>
</evidence>
<evidence type="ECO:0000256" key="12">
    <source>
        <dbReference type="PROSITE-ProRule" id="PRU00221"/>
    </source>
</evidence>
<dbReference type="InterPro" id="IPR001680">
    <property type="entry name" value="WD40_rpt"/>
</dbReference>
<reference evidence="18" key="1">
    <citation type="submission" date="2021-02" db="EMBL/GenBank/DDBJ databases">
        <authorList>
            <person name="Nowell W R."/>
        </authorList>
    </citation>
    <scope>NUCLEOTIDE SEQUENCE</scope>
</reference>
<keyword evidence="9" id="KW-0378">Hydrolase</keyword>
<evidence type="ECO:0000256" key="3">
    <source>
        <dbReference type="ARBA" id="ARBA00022448"/>
    </source>
</evidence>
<dbReference type="PROSITE" id="PS50053">
    <property type="entry name" value="UBIQUITIN_2"/>
    <property type="match status" value="1"/>
</dbReference>
<keyword evidence="5 12" id="KW-0853">WD repeat</keyword>
<feature type="transmembrane region" description="Helical" evidence="14">
    <location>
        <begin position="316"/>
        <end position="334"/>
    </location>
</feature>
<evidence type="ECO:0000256" key="9">
    <source>
        <dbReference type="ARBA" id="ARBA00022801"/>
    </source>
</evidence>
<dbReference type="InterPro" id="IPR015940">
    <property type="entry name" value="UBA"/>
</dbReference>
<evidence type="ECO:0000256" key="11">
    <source>
        <dbReference type="ARBA" id="ARBA00038343"/>
    </source>
</evidence>
<dbReference type="PROSITE" id="PS50175">
    <property type="entry name" value="ASP_PROT_RETROV"/>
    <property type="match status" value="1"/>
</dbReference>
<evidence type="ECO:0008006" key="20">
    <source>
        <dbReference type="Google" id="ProtNLM"/>
    </source>
</evidence>
<feature type="compositionally biased region" description="Low complexity" evidence="13">
    <location>
        <begin position="189"/>
        <end position="206"/>
    </location>
</feature>
<dbReference type="GO" id="GO:0035861">
    <property type="term" value="C:site of double-strand break"/>
    <property type="evidence" value="ECO:0007669"/>
    <property type="project" value="TreeGrafter"/>
</dbReference>
<dbReference type="PROSITE" id="PS50030">
    <property type="entry name" value="UBA"/>
    <property type="match status" value="1"/>
</dbReference>
<dbReference type="SUPFAM" id="SSF46934">
    <property type="entry name" value="UBA-like"/>
    <property type="match status" value="1"/>
</dbReference>
<dbReference type="Gene3D" id="3.10.20.90">
    <property type="entry name" value="Phosphatidylinositol 3-kinase Catalytic Subunit, Chain A, domain 1"/>
    <property type="match status" value="1"/>
</dbReference>
<evidence type="ECO:0000259" key="17">
    <source>
        <dbReference type="PROSITE" id="PS50175"/>
    </source>
</evidence>
<dbReference type="InterPro" id="IPR051858">
    <property type="entry name" value="WD_repeat_GAD-1"/>
</dbReference>
<evidence type="ECO:0000256" key="2">
    <source>
        <dbReference type="ARBA" id="ARBA00009136"/>
    </source>
</evidence>
<evidence type="ECO:0000256" key="8">
    <source>
        <dbReference type="ARBA" id="ARBA00022750"/>
    </source>
</evidence>
<keyword evidence="6" id="KW-0645">Protease</keyword>
<comment type="caution">
    <text evidence="18">The sequence shown here is derived from an EMBL/GenBank/DDBJ whole genome shotgun (WGS) entry which is preliminary data.</text>
</comment>
<feature type="domain" description="Ubiquitin-like" evidence="16">
    <location>
        <begin position="846"/>
        <end position="926"/>
    </location>
</feature>
<evidence type="ECO:0000313" key="19">
    <source>
        <dbReference type="Proteomes" id="UP000663870"/>
    </source>
</evidence>
<dbReference type="AlphaFoldDB" id="A0A813Z7V1"/>
<comment type="subcellular location">
    <subcellularLocation>
        <location evidence="1">Cytoplasm</location>
    </subcellularLocation>
</comment>
<feature type="compositionally biased region" description="Low complexity" evidence="13">
    <location>
        <begin position="1210"/>
        <end position="1222"/>
    </location>
</feature>
<dbReference type="InterPro" id="IPR000626">
    <property type="entry name" value="Ubiquitin-like_dom"/>
</dbReference>
<dbReference type="InterPro" id="IPR029071">
    <property type="entry name" value="Ubiquitin-like_domsf"/>
</dbReference>
<dbReference type="CDD" id="cd01796">
    <property type="entry name" value="Ubl_Ddi1_like"/>
    <property type="match status" value="1"/>
</dbReference>
<evidence type="ECO:0000256" key="1">
    <source>
        <dbReference type="ARBA" id="ARBA00004496"/>
    </source>
</evidence>
<comment type="similarity">
    <text evidence="2">Belongs to the DDI1 family.</text>
</comment>
<feature type="repeat" description="WD" evidence="12">
    <location>
        <begin position="569"/>
        <end position="603"/>
    </location>
</feature>
<keyword evidence="10" id="KW-0653">Protein transport</keyword>
<comment type="similarity">
    <text evidence="11">Belongs to the WD repeat GAD-1 family.</text>
</comment>
<accession>A0A813Z7V1</accession>
<dbReference type="Pfam" id="PF10496">
    <property type="entry name" value="Syntaxin-18_N"/>
    <property type="match status" value="1"/>
</dbReference>
<dbReference type="SMART" id="SM00320">
    <property type="entry name" value="WD40"/>
    <property type="match status" value="4"/>
</dbReference>
<evidence type="ECO:0000256" key="10">
    <source>
        <dbReference type="ARBA" id="ARBA00022927"/>
    </source>
</evidence>
<dbReference type="SUPFAM" id="SSF50978">
    <property type="entry name" value="WD40 repeat-like"/>
    <property type="match status" value="1"/>
</dbReference>
<dbReference type="InterPro" id="IPR033882">
    <property type="entry name" value="DDI1_N"/>
</dbReference>
<keyword evidence="14" id="KW-0472">Membrane</keyword>
<dbReference type="InterPro" id="IPR019529">
    <property type="entry name" value="Syntaxin-18_N"/>
</dbReference>
<evidence type="ECO:0000256" key="14">
    <source>
        <dbReference type="SAM" id="Phobius"/>
    </source>
</evidence>
<dbReference type="InterPro" id="IPR021109">
    <property type="entry name" value="Peptidase_aspartic_dom_sf"/>
</dbReference>
<keyword evidence="19" id="KW-1185">Reference proteome</keyword>
<dbReference type="Gene3D" id="2.40.70.10">
    <property type="entry name" value="Acid Proteases"/>
    <property type="match status" value="1"/>
</dbReference>
<dbReference type="FunFam" id="2.40.70.10:FF:000005">
    <property type="entry name" value="DNA damage inducible 1 homolog 2"/>
    <property type="match status" value="1"/>
</dbReference>
<dbReference type="PROSITE" id="PS50294">
    <property type="entry name" value="WD_REPEATS_REGION"/>
    <property type="match status" value="1"/>
</dbReference>
<feature type="domain" description="UBA" evidence="15">
    <location>
        <begin position="1224"/>
        <end position="1264"/>
    </location>
</feature>
<dbReference type="PANTHER" id="PTHR16017:SF0">
    <property type="entry name" value="WD REPEAT-CONTAINING PROTEIN 70"/>
    <property type="match status" value="1"/>
</dbReference>
<sequence length="1273" mass="145847">MTDITKVFRAVIKAKHVTKDFNLGLNKHVKKSEKISTNFLSRAKLILNDIIKLKNILLNSRTIYLSPYYLLSSTNKIMNDEQRQEFECNMEKQIKQCRDNLEQLKSSIGQICFQGQRRTHFELVCAYLERDLVECTKIYSEQKCLRYKCESERKKIGRLDTDDQRVILNLHKNNNRKKTNDFIDDTKKSTNTIDNNSNNTTATTTNHHFDQDNHIENDEENQIPSTPPTSSELRQLQIENNQLYHDVAQRSEEIHAISTQVVEIAQLQNELFDNIFMQKDLIEEVDAAAVASNDDLAAAIIHIRDAVRNTAQMRRWIIFFLLVMIFSLLFLDWYNMSDTSTSNSDVEDDIDDILPISSHVNIIHGLKTVSCLTLDSNGMRMITGGHDETMKMFDFTSMDKNFQPFRTIQPCPGRLLRAIEYSANNDMILIIPGDCQAIVVNREASGKHIIYKTVLGDMYVTDMNRTKGHKSLLNYGCWNPSSNSEEFMTCADDCTLRIWSLNKRDQQLHVIRTKGESGRDVRTTTCTYNQSLYHNENLNLIAAGCDNGSILVWDRRRSFVHVTFKCLNAHLQDESITSLKWSYDNQILASRSTDHTLKLWDIRKFNQCLSSYENIYNHFSMTNISFSPNDKFLITGVSKLINSTNDDNTNGKLIIFNRNNLSKIANEILFNDSVIRTLWHPKLNQIFTTTNNGLIRTFYDEQRSPMAGIRLCLNRKEKKSKDTNDFITNINPIITSSSTSDSINEQKKTQIFPEKRKEENKSSSSLHQHFIQTIVKSNFIEKEDSRVELLKYAKEAECNPKWITPAYVHTQPKPIFQQQIEEENDDDDDDLLPIKINILGFEFITMHISVANYGDTEELLTIEIAPDLTIKDLKVVVESESNFGIKADEMNLYFDGKLIRNENQTLEQSNLKDYDVVTCQRRLPSATANPGAGSRIRLLFDPHNPQQLFNDLRANPTVLQRVRQTDPQLADAVERNDMNAFLQYVMNRMAPQLMRPPTEFDLLDPRMQRRIEEAINMENVLDNMEHAYEHAPEFFGHVLMLYINCKINGHPVKAFVDSGAQMTIMSKQCAERCGIMRLIDTRFSGIARGVGTQKILGRIHLAQLEVEKQFFATSLAVLEDQSIDMLLGLDMLRRHRCVIDLDRNVLRIENSVETSFLPESELPAHARLSVHSPGAEGHDLPGAFLQSTAESARRTSIDLDNRRQQRSNQPAAATASASSLTPSPFPEKDIKELTKKGFTREEAIEELKLTNGDVTRALVTLMAKSLGGPKRKN</sequence>
<organism evidence="18 19">
    <name type="scientific">Rotaria sordida</name>
    <dbReference type="NCBI Taxonomy" id="392033"/>
    <lineage>
        <taxon>Eukaryota</taxon>
        <taxon>Metazoa</taxon>
        <taxon>Spiralia</taxon>
        <taxon>Gnathifera</taxon>
        <taxon>Rotifera</taxon>
        <taxon>Eurotatoria</taxon>
        <taxon>Bdelloidea</taxon>
        <taxon>Philodinida</taxon>
        <taxon>Philodinidae</taxon>
        <taxon>Rotaria</taxon>
    </lineage>
</organism>
<evidence type="ECO:0000259" key="16">
    <source>
        <dbReference type="PROSITE" id="PS50053"/>
    </source>
</evidence>
<feature type="compositionally biased region" description="Basic and acidic residues" evidence="13">
    <location>
        <begin position="1194"/>
        <end position="1203"/>
    </location>
</feature>
<dbReference type="InterPro" id="IPR001995">
    <property type="entry name" value="Peptidase_A2_cat"/>
</dbReference>
<dbReference type="GO" id="GO:0015031">
    <property type="term" value="P:protein transport"/>
    <property type="evidence" value="ECO:0007669"/>
    <property type="project" value="UniProtKB-KW"/>
</dbReference>
<dbReference type="Pfam" id="PF00400">
    <property type="entry name" value="WD40"/>
    <property type="match status" value="3"/>
</dbReference>
<dbReference type="GO" id="GO:0004190">
    <property type="term" value="F:aspartic-type endopeptidase activity"/>
    <property type="evidence" value="ECO:0007669"/>
    <property type="project" value="UniProtKB-KW"/>
</dbReference>
<name>A0A813Z7V1_9BILA</name>
<dbReference type="InterPro" id="IPR057273">
    <property type="entry name" value="Ddi1/2_HDD"/>
</dbReference>
<evidence type="ECO:0000256" key="4">
    <source>
        <dbReference type="ARBA" id="ARBA00022490"/>
    </source>
</evidence>